<sequence>MPLYGYGAGRRAQLAPGNHRPASKLFDLSMDDFDDIDNLSDLENLNFAKMNSSARPAEAPPANAPQANAPRAGRSQNLQLMSPPDDAEEAPESQYSHSSSQRSYRDRAALAGAGHSESLGASYRGDGGRGQGLSSRNRGGGDHLTALSDDERPPSPRDGGSATLFERHEAPRARAPELHGQEQADHDATGRLDAARAGDWAETPAYKLPPHPKPQGSTTTTRWRRRGRLGLAKPKRGGLGVPSDDSFNSHEMDGASVDASPPGSLGFLASSSSSVDQRPADPRSFVSGHGSMESMEAAYYNNRHHHQQQRGSSASLDEAADAEHTFQASRARAAGRAAGASHGSHEPPPPPPAGAASYESLGSGNPMEISDVSMNSHTQSPERRGALRTPDGPELGARPPREPHSSAGRHEASESRESLQSESARRRAMSPLATHQSRTPGSASRSPERPDAPGESGGSPLRSWNLPPRRGSPQHQQHQHSAVGSTVPEKRAGSSAMDISTRFQEYEKRINDLSPQYRSPRERHRIVAAISRGGDESPAEPLSAGRYEDSRGNHSAERQRMHGSSASLRGSDRHSPAGHHHQQQQSEERPEHRSVGYTSPRQSARRAAASSSSNFEILRGSTPMAPPRTTPPAHQSAEP</sequence>
<feature type="region of interest" description="Disordered" evidence="1">
    <location>
        <begin position="51"/>
        <end position="639"/>
    </location>
</feature>
<feature type="compositionally biased region" description="Basic and acidic residues" evidence="1">
    <location>
        <begin position="399"/>
        <end position="425"/>
    </location>
</feature>
<feature type="compositionally biased region" description="Low complexity" evidence="1">
    <location>
        <begin position="93"/>
        <end position="102"/>
    </location>
</feature>
<feature type="compositionally biased region" description="Basic residues" evidence="1">
    <location>
        <begin position="222"/>
        <end position="236"/>
    </location>
</feature>
<comment type="caution">
    <text evidence="2">The sequence shown here is derived from an EMBL/GenBank/DDBJ whole genome shotgun (WGS) entry which is preliminary data.</text>
</comment>
<dbReference type="EMBL" id="JANBUL010000297">
    <property type="protein sequence ID" value="KAJ2777357.1"/>
    <property type="molecule type" value="Genomic_DNA"/>
</dbReference>
<protein>
    <submittedName>
        <fullName evidence="2">Uncharacterized protein</fullName>
    </submittedName>
</protein>
<dbReference type="AlphaFoldDB" id="A0A9W8H2P8"/>
<feature type="non-terminal residue" evidence="2">
    <location>
        <position position="639"/>
    </location>
</feature>
<feature type="compositionally biased region" description="Basic and acidic residues" evidence="1">
    <location>
        <begin position="165"/>
        <end position="196"/>
    </location>
</feature>
<name>A0A9W8H2P8_9FUNG</name>
<dbReference type="Proteomes" id="UP001140217">
    <property type="component" value="Unassembled WGS sequence"/>
</dbReference>
<reference evidence="2" key="1">
    <citation type="submission" date="2022-07" db="EMBL/GenBank/DDBJ databases">
        <title>Phylogenomic reconstructions and comparative analyses of Kickxellomycotina fungi.</title>
        <authorList>
            <person name="Reynolds N.K."/>
            <person name="Stajich J.E."/>
            <person name="Barry K."/>
            <person name="Grigoriev I.V."/>
            <person name="Crous P."/>
            <person name="Smith M.E."/>
        </authorList>
    </citation>
    <scope>NUCLEOTIDE SEQUENCE</scope>
    <source>
        <strain evidence="2">NBRC 105414</strain>
    </source>
</reference>
<proteinExistence type="predicted"/>
<feature type="compositionally biased region" description="Polar residues" evidence="1">
    <location>
        <begin position="473"/>
        <end position="484"/>
    </location>
</feature>
<feature type="compositionally biased region" description="Polar residues" evidence="1">
    <location>
        <begin position="433"/>
        <end position="445"/>
    </location>
</feature>
<keyword evidence="3" id="KW-1185">Reference proteome</keyword>
<feature type="region of interest" description="Disordered" evidence="1">
    <location>
        <begin position="1"/>
        <end position="22"/>
    </location>
</feature>
<accession>A0A9W8H2P8</accession>
<feature type="compositionally biased region" description="Low complexity" evidence="1">
    <location>
        <begin position="328"/>
        <end position="342"/>
    </location>
</feature>
<gene>
    <name evidence="2" type="ORF">H4R18_005188</name>
</gene>
<organism evidence="2 3">
    <name type="scientific">Coemansia javaensis</name>
    <dbReference type="NCBI Taxonomy" id="2761396"/>
    <lineage>
        <taxon>Eukaryota</taxon>
        <taxon>Fungi</taxon>
        <taxon>Fungi incertae sedis</taxon>
        <taxon>Zoopagomycota</taxon>
        <taxon>Kickxellomycotina</taxon>
        <taxon>Kickxellomycetes</taxon>
        <taxon>Kickxellales</taxon>
        <taxon>Kickxellaceae</taxon>
        <taxon>Coemansia</taxon>
    </lineage>
</organism>
<feature type="compositionally biased region" description="Basic and acidic residues" evidence="1">
    <location>
        <begin position="546"/>
        <end position="560"/>
    </location>
</feature>
<evidence type="ECO:0000313" key="3">
    <source>
        <dbReference type="Proteomes" id="UP001140217"/>
    </source>
</evidence>
<evidence type="ECO:0000256" key="1">
    <source>
        <dbReference type="SAM" id="MobiDB-lite"/>
    </source>
</evidence>
<dbReference type="OrthoDB" id="5584901at2759"/>
<feature type="compositionally biased region" description="Low complexity" evidence="1">
    <location>
        <begin position="260"/>
        <end position="274"/>
    </location>
</feature>
<evidence type="ECO:0000313" key="2">
    <source>
        <dbReference type="EMBL" id="KAJ2777357.1"/>
    </source>
</evidence>